<dbReference type="GO" id="GO:0006269">
    <property type="term" value="P:DNA replication, synthesis of primer"/>
    <property type="evidence" value="ECO:0007669"/>
    <property type="project" value="UniProtKB-UniRule"/>
</dbReference>
<dbReference type="PANTHER" id="PTHR30153:SF2">
    <property type="entry name" value="REPLICATIVE DNA HELICASE"/>
    <property type="match status" value="1"/>
</dbReference>
<evidence type="ECO:0000256" key="5">
    <source>
        <dbReference type="ARBA" id="ARBA00022801"/>
    </source>
</evidence>
<evidence type="ECO:0000256" key="3">
    <source>
        <dbReference type="ARBA" id="ARBA00022705"/>
    </source>
</evidence>
<dbReference type="OMA" id="IEFHARI"/>
<dbReference type="PROSITE" id="PS51199">
    <property type="entry name" value="SF4_HELICASE"/>
    <property type="match status" value="1"/>
</dbReference>
<keyword evidence="5 13" id="KW-0378">Hydrolase</keyword>
<reference evidence="14" key="1">
    <citation type="submission" date="2018-08" db="EMBL/GenBank/DDBJ databases">
        <title>Antagonistic pleiotropy in the bifunctional surface protein FadL/P1 during adaptation of Haemophilus influenzae to chronic lung infection associated with COPD.</title>
        <authorList>
            <person name="Moleres J."/>
            <person name="Ehrlich R."/>
        </authorList>
    </citation>
    <scope>NUCLEOTIDE SEQUENCE [LARGE SCALE GENOMIC DNA]</scope>
    <source>
        <strain evidence="14">P668-6062</strain>
    </source>
</reference>
<keyword evidence="4 13" id="KW-0547">Nucleotide-binding</keyword>
<dbReference type="SUPFAM" id="SSF52540">
    <property type="entry name" value="P-loop containing nucleoside triphosphate hydrolases"/>
    <property type="match status" value="1"/>
</dbReference>
<evidence type="ECO:0000256" key="1">
    <source>
        <dbReference type="ARBA" id="ARBA00008428"/>
    </source>
</evidence>
<keyword evidence="7 13" id="KW-0067">ATP-binding</keyword>
<evidence type="ECO:0000256" key="9">
    <source>
        <dbReference type="ARBA" id="ARBA00023235"/>
    </source>
</evidence>
<dbReference type="InterPro" id="IPR007694">
    <property type="entry name" value="DNA_helicase_DnaB-like_C"/>
</dbReference>
<dbReference type="GO" id="GO:0003677">
    <property type="term" value="F:DNA binding"/>
    <property type="evidence" value="ECO:0007669"/>
    <property type="project" value="UniProtKB-UniRule"/>
</dbReference>
<dbReference type="Pfam" id="PF00772">
    <property type="entry name" value="DnaB"/>
    <property type="match status" value="1"/>
</dbReference>
<dbReference type="InterPro" id="IPR016136">
    <property type="entry name" value="DNA_helicase_N/primase_C"/>
</dbReference>
<dbReference type="FunFam" id="1.10.860.10:FF:000001">
    <property type="entry name" value="Replicative DNA helicase"/>
    <property type="match status" value="1"/>
</dbReference>
<dbReference type="Pfam" id="PF03796">
    <property type="entry name" value="DnaB_C"/>
    <property type="match status" value="1"/>
</dbReference>
<evidence type="ECO:0000256" key="10">
    <source>
        <dbReference type="ARBA" id="ARBA00044932"/>
    </source>
</evidence>
<dbReference type="Gene3D" id="1.10.860.10">
    <property type="entry name" value="DNAb Helicase, Chain A"/>
    <property type="match status" value="1"/>
</dbReference>
<accession>A0A346KBM3</accession>
<dbReference type="FunFam" id="3.40.50.300:FF:000076">
    <property type="entry name" value="Replicative DNA helicase"/>
    <property type="match status" value="1"/>
</dbReference>
<protein>
    <recommendedName>
        <fullName evidence="12 13">Replicative DNA helicase</fullName>
        <ecNumber evidence="12 13">5.6.2.3</ecNumber>
    </recommendedName>
</protein>
<dbReference type="NCBIfam" id="TIGR00665">
    <property type="entry name" value="DnaB"/>
    <property type="match status" value="1"/>
</dbReference>
<dbReference type="Gene3D" id="3.40.50.300">
    <property type="entry name" value="P-loop containing nucleotide triphosphate hydrolases"/>
    <property type="match status" value="1"/>
</dbReference>
<dbReference type="SMART" id="SM00382">
    <property type="entry name" value="AAA"/>
    <property type="match status" value="1"/>
</dbReference>
<dbReference type="GO" id="GO:0005524">
    <property type="term" value="F:ATP binding"/>
    <property type="evidence" value="ECO:0007669"/>
    <property type="project" value="UniProtKB-UniRule"/>
</dbReference>
<dbReference type="GO" id="GO:1990077">
    <property type="term" value="C:primosome complex"/>
    <property type="evidence" value="ECO:0007669"/>
    <property type="project" value="UniProtKB-UniRule"/>
</dbReference>
<dbReference type="AlphaFoldDB" id="A0A346KBM3"/>
<dbReference type="GO" id="GO:0043139">
    <property type="term" value="F:5'-3' DNA helicase activity"/>
    <property type="evidence" value="ECO:0007669"/>
    <property type="project" value="UniProtKB-EC"/>
</dbReference>
<evidence type="ECO:0000313" key="14">
    <source>
        <dbReference type="EMBL" id="RFN62535.1"/>
    </source>
</evidence>
<name>A0A346KBM3_HAEIF</name>
<evidence type="ECO:0000256" key="6">
    <source>
        <dbReference type="ARBA" id="ARBA00022806"/>
    </source>
</evidence>
<evidence type="ECO:0000256" key="7">
    <source>
        <dbReference type="ARBA" id="ARBA00022840"/>
    </source>
</evidence>
<dbReference type="EC" id="5.6.2.3" evidence="12 13"/>
<keyword evidence="9" id="KW-0413">Isomerase</keyword>
<dbReference type="GO" id="GO:0005829">
    <property type="term" value="C:cytosol"/>
    <property type="evidence" value="ECO:0007669"/>
    <property type="project" value="TreeGrafter"/>
</dbReference>
<dbReference type="CDD" id="cd00984">
    <property type="entry name" value="DnaB_C"/>
    <property type="match status" value="1"/>
</dbReference>
<evidence type="ECO:0000256" key="12">
    <source>
        <dbReference type="NCBIfam" id="TIGR00665"/>
    </source>
</evidence>
<dbReference type="GO" id="GO:0042802">
    <property type="term" value="F:identical protein binding"/>
    <property type="evidence" value="ECO:0007669"/>
    <property type="project" value="UniProtKB-ARBA"/>
</dbReference>
<dbReference type="PANTHER" id="PTHR30153">
    <property type="entry name" value="REPLICATIVE DNA HELICASE DNAB"/>
    <property type="match status" value="1"/>
</dbReference>
<evidence type="ECO:0000256" key="2">
    <source>
        <dbReference type="ARBA" id="ARBA00022515"/>
    </source>
</evidence>
<gene>
    <name evidence="14" type="ORF">CH627_08845</name>
</gene>
<organism evidence="14">
    <name type="scientific">Haemophilus influenzae</name>
    <dbReference type="NCBI Taxonomy" id="727"/>
    <lineage>
        <taxon>Bacteria</taxon>
        <taxon>Pseudomonadati</taxon>
        <taxon>Pseudomonadota</taxon>
        <taxon>Gammaproteobacteria</taxon>
        <taxon>Pasteurellales</taxon>
        <taxon>Pasteurellaceae</taxon>
        <taxon>Haemophilus</taxon>
    </lineage>
</organism>
<keyword evidence="6 13" id="KW-0347">Helicase</keyword>
<dbReference type="InterPro" id="IPR027417">
    <property type="entry name" value="P-loop_NTPase"/>
</dbReference>
<evidence type="ECO:0000256" key="13">
    <source>
        <dbReference type="RuleBase" id="RU362085"/>
    </source>
</evidence>
<dbReference type="NCBIfam" id="NF004384">
    <property type="entry name" value="PRK05748.1"/>
    <property type="match status" value="1"/>
</dbReference>
<dbReference type="NCBIfam" id="NF005369">
    <property type="entry name" value="PRK06904.1"/>
    <property type="match status" value="1"/>
</dbReference>
<keyword evidence="8 13" id="KW-0238">DNA-binding</keyword>
<dbReference type="InterPro" id="IPR007693">
    <property type="entry name" value="DNA_helicase_DnaB-like_N"/>
</dbReference>
<comment type="catalytic activity">
    <reaction evidence="11 13">
        <text>ATP + H2O = ADP + phosphate + H(+)</text>
        <dbReference type="Rhea" id="RHEA:13065"/>
        <dbReference type="ChEBI" id="CHEBI:15377"/>
        <dbReference type="ChEBI" id="CHEBI:15378"/>
        <dbReference type="ChEBI" id="CHEBI:30616"/>
        <dbReference type="ChEBI" id="CHEBI:43474"/>
        <dbReference type="ChEBI" id="CHEBI:456216"/>
        <dbReference type="EC" id="5.6.2.3"/>
    </reaction>
</comment>
<comment type="caution">
    <text evidence="14">The sequence shown here is derived from an EMBL/GenBank/DDBJ whole genome shotgun (WGS) entry which is preliminary data.</text>
</comment>
<keyword evidence="2 13" id="KW-0639">Primosome</keyword>
<dbReference type="EMBL" id="QVJI01000015">
    <property type="protein sequence ID" value="RFN62535.1"/>
    <property type="molecule type" value="Genomic_DNA"/>
</dbReference>
<keyword evidence="3 13" id="KW-0235">DNA replication</keyword>
<proteinExistence type="inferred from homology"/>
<evidence type="ECO:0000256" key="4">
    <source>
        <dbReference type="ARBA" id="ARBA00022741"/>
    </source>
</evidence>
<evidence type="ECO:0000256" key="8">
    <source>
        <dbReference type="ARBA" id="ARBA00023125"/>
    </source>
</evidence>
<comment type="similarity">
    <text evidence="1 13">Belongs to the helicase family. DnaB subfamily.</text>
</comment>
<dbReference type="GO" id="GO:0016787">
    <property type="term" value="F:hydrolase activity"/>
    <property type="evidence" value="ECO:0007669"/>
    <property type="project" value="UniProtKB-KW"/>
</dbReference>
<comment type="function">
    <text evidence="10 13">The main replicative DNA helicase, it participates in initiation and elongation during chromosome replication. Travels ahead of the DNA replisome, separating dsDNA into templates for DNA synthesis. A processive ATP-dependent 5'-3' DNA helicase it has DNA-dependent ATPase activity.</text>
</comment>
<dbReference type="InterPro" id="IPR003593">
    <property type="entry name" value="AAA+_ATPase"/>
</dbReference>
<dbReference type="InterPro" id="IPR007692">
    <property type="entry name" value="DNA_helicase_DnaB"/>
</dbReference>
<sequence length="504" mass="56838">MDFSTVFYFLFSPHFSLKSNRYLRYHRRHSSIEISPMASQPQIKSSDKKTAQVSIPPHSIEAEQAVLGGIMLSNQHWDGIAERVIADDFYTFQHRLIFTEMEHLMRNQSPIDLITLDQALRSRGVSDEVGGFAYLAELSNNTPNAINILAYADIVREKAILRELISVGNRIAENSYSPKGQDIKLILDEAEREVFAIAEKRTTSSEGPQNVINVLESTIEKIDILSKLENHSGVTGVTTGFTDLDKKTAGLQPSDLIIVAARPSMGKTTFAMNLCENAAMASEKPVLVFSLEMPAEQIMMRMIASLARVDQTKIRTGQNLDEIEWNKIASVVGMFKQKNNLFIDDSSGLTPTDVRSRARRVYRENGGLSMIMVDYLQLMRAPAFSDNRTLEIAEISRSLKALAKELQVPVVALSQLNRTLEQRADKRPVNSDLRESGSIEQDADLIMFIYRDEVYNDNSEDKGVAEIIIGKQRNGPIGRVRLKFNGQFSRFDNLAEQREYRDDY</sequence>
<evidence type="ECO:0000256" key="11">
    <source>
        <dbReference type="ARBA" id="ARBA00048954"/>
    </source>
</evidence>
<dbReference type="SUPFAM" id="SSF48024">
    <property type="entry name" value="N-terminal domain of DnaB helicase"/>
    <property type="match status" value="1"/>
</dbReference>
<dbReference type="InterPro" id="IPR036185">
    <property type="entry name" value="DNA_heli_DnaB-like_N_sf"/>
</dbReference>